<sequence length="85" mass="9165">MNMTGHICAIAVSFGFRDAPNYFTGKGLGLASSAIAAIVAPALIMYLKSQNTRKLANKHGPEAAILRGKSVEEIYDGHPDFMYSF</sequence>
<gene>
    <name evidence="2" type="ORF">B0H67DRAFT_98210</name>
</gene>
<name>A0AA39ZPQ1_9PEZI</name>
<keyword evidence="1" id="KW-0812">Transmembrane</keyword>
<keyword evidence="1" id="KW-0472">Membrane</keyword>
<dbReference type="Proteomes" id="UP001172102">
    <property type="component" value="Unassembled WGS sequence"/>
</dbReference>
<evidence type="ECO:0000313" key="3">
    <source>
        <dbReference type="Proteomes" id="UP001172102"/>
    </source>
</evidence>
<feature type="transmembrane region" description="Helical" evidence="1">
    <location>
        <begin position="27"/>
        <end position="47"/>
    </location>
</feature>
<dbReference type="AlphaFoldDB" id="A0AA39ZPQ1"/>
<keyword evidence="3" id="KW-1185">Reference proteome</keyword>
<reference evidence="2" key="1">
    <citation type="submission" date="2023-06" db="EMBL/GenBank/DDBJ databases">
        <title>Genome-scale phylogeny and comparative genomics of the fungal order Sordariales.</title>
        <authorList>
            <consortium name="Lawrence Berkeley National Laboratory"/>
            <person name="Hensen N."/>
            <person name="Bonometti L."/>
            <person name="Westerberg I."/>
            <person name="Brannstrom I.O."/>
            <person name="Guillou S."/>
            <person name="Cros-Aarteil S."/>
            <person name="Calhoun S."/>
            <person name="Haridas S."/>
            <person name="Kuo A."/>
            <person name="Mondo S."/>
            <person name="Pangilinan J."/>
            <person name="Riley R."/>
            <person name="Labutti K."/>
            <person name="Andreopoulos B."/>
            <person name="Lipzen A."/>
            <person name="Chen C."/>
            <person name="Yanf M."/>
            <person name="Daum C."/>
            <person name="Ng V."/>
            <person name="Clum A."/>
            <person name="Steindorff A."/>
            <person name="Ohm R."/>
            <person name="Martin F."/>
            <person name="Silar P."/>
            <person name="Natvig D."/>
            <person name="Lalanne C."/>
            <person name="Gautier V."/>
            <person name="Ament-Velasquez S.L."/>
            <person name="Kruys A."/>
            <person name="Hutchinson M.I."/>
            <person name="Powell A.J."/>
            <person name="Barry K."/>
            <person name="Miller A.N."/>
            <person name="Grigoriev I.V."/>
            <person name="Debuchy R."/>
            <person name="Gladieux P."/>
            <person name="Thoren M.H."/>
            <person name="Johannesson H."/>
        </authorList>
    </citation>
    <scope>NUCLEOTIDE SEQUENCE</scope>
    <source>
        <strain evidence="2">SMH4607-1</strain>
    </source>
</reference>
<proteinExistence type="predicted"/>
<evidence type="ECO:0000313" key="2">
    <source>
        <dbReference type="EMBL" id="KAK0701308.1"/>
    </source>
</evidence>
<accession>A0AA39ZPQ1</accession>
<comment type="caution">
    <text evidence="2">The sequence shown here is derived from an EMBL/GenBank/DDBJ whole genome shotgun (WGS) entry which is preliminary data.</text>
</comment>
<protein>
    <submittedName>
        <fullName evidence="2">Uncharacterized protein</fullName>
    </submittedName>
</protein>
<dbReference type="EMBL" id="JAUKUA010000010">
    <property type="protein sequence ID" value="KAK0701308.1"/>
    <property type="molecule type" value="Genomic_DNA"/>
</dbReference>
<evidence type="ECO:0000256" key="1">
    <source>
        <dbReference type="SAM" id="Phobius"/>
    </source>
</evidence>
<organism evidence="2 3">
    <name type="scientific">Lasiosphaeris hirsuta</name>
    <dbReference type="NCBI Taxonomy" id="260670"/>
    <lineage>
        <taxon>Eukaryota</taxon>
        <taxon>Fungi</taxon>
        <taxon>Dikarya</taxon>
        <taxon>Ascomycota</taxon>
        <taxon>Pezizomycotina</taxon>
        <taxon>Sordariomycetes</taxon>
        <taxon>Sordariomycetidae</taxon>
        <taxon>Sordariales</taxon>
        <taxon>Lasiosphaeriaceae</taxon>
        <taxon>Lasiosphaeris</taxon>
    </lineage>
</organism>
<keyword evidence="1" id="KW-1133">Transmembrane helix</keyword>